<feature type="signal peptide" evidence="2">
    <location>
        <begin position="1"/>
        <end position="26"/>
    </location>
</feature>
<protein>
    <recommendedName>
        <fullName evidence="5">Secreted protein</fullName>
    </recommendedName>
</protein>
<evidence type="ECO:0008006" key="5">
    <source>
        <dbReference type="Google" id="ProtNLM"/>
    </source>
</evidence>
<accession>A0A4C1ZWI8</accession>
<reference evidence="3 4" key="1">
    <citation type="journal article" date="2019" name="Commun. Biol.">
        <title>The bagworm genome reveals a unique fibroin gene that provides high tensile strength.</title>
        <authorList>
            <person name="Kono N."/>
            <person name="Nakamura H."/>
            <person name="Ohtoshi R."/>
            <person name="Tomita M."/>
            <person name="Numata K."/>
            <person name="Arakawa K."/>
        </authorList>
    </citation>
    <scope>NUCLEOTIDE SEQUENCE [LARGE SCALE GENOMIC DNA]</scope>
</reference>
<feature type="region of interest" description="Disordered" evidence="1">
    <location>
        <begin position="107"/>
        <end position="144"/>
    </location>
</feature>
<gene>
    <name evidence="3" type="ORF">EVAR_67786_1</name>
</gene>
<keyword evidence="2" id="KW-0732">Signal</keyword>
<evidence type="ECO:0000313" key="3">
    <source>
        <dbReference type="EMBL" id="GBP92058.1"/>
    </source>
</evidence>
<dbReference type="AlphaFoldDB" id="A0A4C1ZWI8"/>
<dbReference type="Proteomes" id="UP000299102">
    <property type="component" value="Unassembled WGS sequence"/>
</dbReference>
<feature type="chain" id="PRO_5020032723" description="Secreted protein" evidence="2">
    <location>
        <begin position="27"/>
        <end position="156"/>
    </location>
</feature>
<proteinExistence type="predicted"/>
<name>A0A4C1ZWI8_EUMVA</name>
<keyword evidence="4" id="KW-1185">Reference proteome</keyword>
<sequence length="156" mass="17856">MCKTLKLLVWEHFLLLFSDLSSRVGAAGERRPRSRVAAQHLMDTCSGFPLINLKTHRSICARRRFKPVTYRFELRDFLDLGRGSETRSEPSTSRSCARSFVLQGDRREGRFDCGTPTDSEGQRGPRAPPTRPARYREGFQTTDARSVTGLRTMRIY</sequence>
<evidence type="ECO:0000313" key="4">
    <source>
        <dbReference type="Proteomes" id="UP000299102"/>
    </source>
</evidence>
<organism evidence="3 4">
    <name type="scientific">Eumeta variegata</name>
    <name type="common">Bagworm moth</name>
    <name type="synonym">Eumeta japonica</name>
    <dbReference type="NCBI Taxonomy" id="151549"/>
    <lineage>
        <taxon>Eukaryota</taxon>
        <taxon>Metazoa</taxon>
        <taxon>Ecdysozoa</taxon>
        <taxon>Arthropoda</taxon>
        <taxon>Hexapoda</taxon>
        <taxon>Insecta</taxon>
        <taxon>Pterygota</taxon>
        <taxon>Neoptera</taxon>
        <taxon>Endopterygota</taxon>
        <taxon>Lepidoptera</taxon>
        <taxon>Glossata</taxon>
        <taxon>Ditrysia</taxon>
        <taxon>Tineoidea</taxon>
        <taxon>Psychidae</taxon>
        <taxon>Oiketicinae</taxon>
        <taxon>Eumeta</taxon>
    </lineage>
</organism>
<evidence type="ECO:0000256" key="2">
    <source>
        <dbReference type="SAM" id="SignalP"/>
    </source>
</evidence>
<dbReference type="EMBL" id="BGZK01002234">
    <property type="protein sequence ID" value="GBP92058.1"/>
    <property type="molecule type" value="Genomic_DNA"/>
</dbReference>
<evidence type="ECO:0000256" key="1">
    <source>
        <dbReference type="SAM" id="MobiDB-lite"/>
    </source>
</evidence>
<comment type="caution">
    <text evidence="3">The sequence shown here is derived from an EMBL/GenBank/DDBJ whole genome shotgun (WGS) entry which is preliminary data.</text>
</comment>